<name>A5W5Y3_PSEP1</name>
<reference evidence="1" key="1">
    <citation type="submission" date="2007-05" db="EMBL/GenBank/DDBJ databases">
        <title>Complete sequence of Pseudomonas putida F1.</title>
        <authorList>
            <consortium name="US DOE Joint Genome Institute"/>
            <person name="Copeland A."/>
            <person name="Lucas S."/>
            <person name="Lapidus A."/>
            <person name="Barry K."/>
            <person name="Detter J.C."/>
            <person name="Glavina del Rio T."/>
            <person name="Hammon N."/>
            <person name="Israni S."/>
            <person name="Dalin E."/>
            <person name="Tice H."/>
            <person name="Pitluck S."/>
            <person name="Chain P."/>
            <person name="Malfatti S."/>
            <person name="Shin M."/>
            <person name="Vergez L."/>
            <person name="Schmutz J."/>
            <person name="Larimer F."/>
            <person name="Land M."/>
            <person name="Hauser L."/>
            <person name="Kyrpides N."/>
            <person name="Lykidis A."/>
            <person name="Parales R."/>
            <person name="Richardson P."/>
        </authorList>
    </citation>
    <scope>NUCLEOTIDE SEQUENCE [LARGE SCALE GENOMIC DNA]</scope>
    <source>
        <strain evidence="1">F1</strain>
    </source>
</reference>
<dbReference type="HOGENOM" id="CLU_2424660_0_0_6"/>
<dbReference type="AlphaFoldDB" id="A5W5Y3"/>
<gene>
    <name evidence="1" type="ordered locus">Pput_3417</name>
</gene>
<accession>A5W5Y3</accession>
<proteinExistence type="predicted"/>
<protein>
    <submittedName>
        <fullName evidence="1">Uncharacterized protein</fullName>
    </submittedName>
</protein>
<dbReference type="KEGG" id="ppf:Pput_3417"/>
<organism evidence="1">
    <name type="scientific">Pseudomonas putida (strain ATCC 700007 / DSM 6899 / JCM 31910 / BCRC 17059 / LMG 24140 / F1)</name>
    <dbReference type="NCBI Taxonomy" id="351746"/>
    <lineage>
        <taxon>Bacteria</taxon>
        <taxon>Pseudomonadati</taxon>
        <taxon>Pseudomonadota</taxon>
        <taxon>Gammaproteobacteria</taxon>
        <taxon>Pseudomonadales</taxon>
        <taxon>Pseudomonadaceae</taxon>
        <taxon>Pseudomonas</taxon>
    </lineage>
</organism>
<dbReference type="EMBL" id="CP000712">
    <property type="protein sequence ID" value="ABQ79543.1"/>
    <property type="molecule type" value="Genomic_DNA"/>
</dbReference>
<evidence type="ECO:0000313" key="1">
    <source>
        <dbReference type="EMBL" id="ABQ79543.1"/>
    </source>
</evidence>
<sequence>MIRLCGVFSRQAAWGRIGADVNTKELKKFLRIPDQHEFRSGDGVMEITTGVETWNYYEIDENGKTIAHYLIVETHDHEGSGSLTWKKTKKG</sequence>